<name>A0A0A9CZD2_ARUDO</name>
<accession>A0A0A9CZD2</accession>
<sequence>MDGYDENLSDHESVHCNDDSDYELNSEDANIHVGGNGNGPSFPEDEIDDETLFKCFKILRCVRVVLIWSFLF</sequence>
<protein>
    <submittedName>
        <fullName evidence="1">Uncharacterized protein</fullName>
    </submittedName>
</protein>
<dbReference type="EMBL" id="GBRH01216241">
    <property type="protein sequence ID" value="JAD81654.1"/>
    <property type="molecule type" value="Transcribed_RNA"/>
</dbReference>
<proteinExistence type="predicted"/>
<reference evidence="1" key="2">
    <citation type="journal article" date="2015" name="Data Brief">
        <title>Shoot transcriptome of the giant reed, Arundo donax.</title>
        <authorList>
            <person name="Barrero R.A."/>
            <person name="Guerrero F.D."/>
            <person name="Moolhuijzen P."/>
            <person name="Goolsby J.A."/>
            <person name="Tidwell J."/>
            <person name="Bellgard S.E."/>
            <person name="Bellgard M.I."/>
        </authorList>
    </citation>
    <scope>NUCLEOTIDE SEQUENCE</scope>
    <source>
        <tissue evidence="1">Shoot tissue taken approximately 20 cm above the soil surface</tissue>
    </source>
</reference>
<reference evidence="1" key="1">
    <citation type="submission" date="2014-09" db="EMBL/GenBank/DDBJ databases">
        <authorList>
            <person name="Magalhaes I.L.F."/>
            <person name="Oliveira U."/>
            <person name="Santos F.R."/>
            <person name="Vidigal T.H.D.A."/>
            <person name="Brescovit A.D."/>
            <person name="Santos A.J."/>
        </authorList>
    </citation>
    <scope>NUCLEOTIDE SEQUENCE</scope>
    <source>
        <tissue evidence="1">Shoot tissue taken approximately 20 cm above the soil surface</tissue>
    </source>
</reference>
<evidence type="ECO:0000313" key="1">
    <source>
        <dbReference type="EMBL" id="JAD81654.1"/>
    </source>
</evidence>
<dbReference type="AlphaFoldDB" id="A0A0A9CZD2"/>
<organism evidence="1">
    <name type="scientific">Arundo donax</name>
    <name type="common">Giant reed</name>
    <name type="synonym">Donax arundinaceus</name>
    <dbReference type="NCBI Taxonomy" id="35708"/>
    <lineage>
        <taxon>Eukaryota</taxon>
        <taxon>Viridiplantae</taxon>
        <taxon>Streptophyta</taxon>
        <taxon>Embryophyta</taxon>
        <taxon>Tracheophyta</taxon>
        <taxon>Spermatophyta</taxon>
        <taxon>Magnoliopsida</taxon>
        <taxon>Liliopsida</taxon>
        <taxon>Poales</taxon>
        <taxon>Poaceae</taxon>
        <taxon>PACMAD clade</taxon>
        <taxon>Arundinoideae</taxon>
        <taxon>Arundineae</taxon>
        <taxon>Arundo</taxon>
    </lineage>
</organism>